<proteinExistence type="predicted"/>
<dbReference type="PANTHER" id="PTHR31691">
    <property type="entry name" value="ROTATIN"/>
    <property type="match status" value="1"/>
</dbReference>
<reference evidence="2 3" key="1">
    <citation type="submission" date="2021-06" db="EMBL/GenBank/DDBJ databases">
        <title>A haploid diamondback moth (Plutella xylostella L.) genome assembly resolves 31 chromosomes and identifies a diamide resistance mutation.</title>
        <authorList>
            <person name="Ward C.M."/>
            <person name="Perry K.D."/>
            <person name="Baker G."/>
            <person name="Powis K."/>
            <person name="Heckel D.G."/>
            <person name="Baxter S.W."/>
        </authorList>
    </citation>
    <scope>NUCLEOTIDE SEQUENCE [LARGE SCALE GENOMIC DNA]</scope>
    <source>
        <strain evidence="2 3">LV</strain>
        <tissue evidence="2">Single pupa</tissue>
    </source>
</reference>
<dbReference type="Proteomes" id="UP000823941">
    <property type="component" value="Chromosome 10"/>
</dbReference>
<keyword evidence="3" id="KW-1185">Reference proteome</keyword>
<dbReference type="InterPro" id="IPR029249">
    <property type="entry name" value="Rotatin_N"/>
</dbReference>
<gene>
    <name evidence="2" type="ORF">JYU34_007456</name>
</gene>
<sequence length="1378" mass="153343">MNTTEILSSYIKKLGHPLKEIRERALKLLIAKLELGWQLDDELAGTRHLLESLLAWFHVEQPSNQQEALYLLLKIIKTQSGTYIVKEYGLKKLLSELNKLSDKLDPHAAELYDDVIDTLRFLNSVQSQESLSVPHLNIPSGTSSDCDDGSSADNDCLGANYQSSQASSESHDEININRFSISKTCDGIKILLFPWANMGTSDTKTILLIEDALNLLKSTRRCCRFIRDVFLRDFPAEIFLNRPSIIQYLLAILERGNGGKLSEPLHVLLCMTRALTSRLKQLYCLDLIHEADKLHITKGQESDDKVNTELEEIVSDVRQATGFRSKEDGLQALRQLPAPIFALDALQTILSAMARSVLLADGSGKNEGLDLNELNICISLVESLIGLLLDCVNDSFWTMDHNTKTYRDIAHKSCMIMRMFGDLLTKYRSSYTSTLDRHTHRLAWLRLLPGAHRLLQWTARSALAPAALVTALQSARLDPALDMFYEGVAGEVGDCLMATETASNKEYKSKYRELKKLFSAMADAVTFMKDKDSIGLTKKVLTCIKNSLPVLELHLNESYLKDVGEILLKRLKDWELNDKEWSEARSTALSLMAHSNEFVQSRFYAMMAEVVKMVFVDEDGDHLENEKCLMLFCDVGILTEICCHGLNSESSEVSTSAEQIMLYLLRGRMLLSEKCWWRLLASLMPVFPLLHAYAAHDTVLGQAICKSLEPDIAECMGVSRAEALAGLARLLFVRCPPVQMDAALSLCRLLDEEKFLPPKESLRSDVLLSALRRVECADFNVDFSKTTPKSPQTSGLIQILDVLKQDITLDEEGHGLATHSIHMEPALEPSLRRATLQQLSVLMMKSELHETFESYDGIKIVVAILRLSLLVDDFLAFPECALSCVSILNSICYGSRHSLAKITDLPALLLRVILIFPANEATVQMASQVLAVLAWAGFTLQELDKDRNRVLALPRSVVQRTNLPFPAQEYWRTSPNTVHSSIEWLQSEEDYRSAIRVHWSFAWNGTRILRDAPPPPGPLSLRPTTHDVATLQSACPVYASSRALLLLQNATSHLQVNEALALLSGYTHLVSASSVEASEFAALPWKVTLSRFLTAPPASPRDIVLLTTLLKFVIDYMDHVPSDGGTKEWIKSSFIDSSASMVTLLSRDQLYPQQSLQDNIEVTQLHIYIVKVLLRCVVLMEWEKDGDIGKRESLLKILLACLERIDLKNFHMLGYLNELMRCIRYITNSPLTILSEDTSTDCLRLMARTLAVCGGGAGRKGQGCRLDGVITLLALLRGFQERQVPVQRWGSFFDGATVRSIVSSATCARAELRAGALSVLAALAHHAAILPHLTDAPSISGFAAAMFAEKREANAIRAGAATLLTALCARSSTHSDVS</sequence>
<dbReference type="PANTHER" id="PTHR31691:SF1">
    <property type="entry name" value="ROTATIN"/>
    <property type="match status" value="1"/>
</dbReference>
<dbReference type="EMBL" id="JAHIBW010000010">
    <property type="protein sequence ID" value="KAG7307292.1"/>
    <property type="molecule type" value="Genomic_DNA"/>
</dbReference>
<evidence type="ECO:0000313" key="3">
    <source>
        <dbReference type="Proteomes" id="UP000823941"/>
    </source>
</evidence>
<accession>A0ABQ7QQJ7</accession>
<evidence type="ECO:0000313" key="2">
    <source>
        <dbReference type="EMBL" id="KAG7307292.1"/>
    </source>
</evidence>
<dbReference type="Pfam" id="PF14726">
    <property type="entry name" value="RTTN_N"/>
    <property type="match status" value="1"/>
</dbReference>
<protein>
    <recommendedName>
        <fullName evidence="1">Rotatin N-terminal domain-containing protein</fullName>
    </recommendedName>
</protein>
<name>A0ABQ7QQJ7_PLUXY</name>
<organism evidence="2 3">
    <name type="scientific">Plutella xylostella</name>
    <name type="common">Diamondback moth</name>
    <name type="synonym">Plutella maculipennis</name>
    <dbReference type="NCBI Taxonomy" id="51655"/>
    <lineage>
        <taxon>Eukaryota</taxon>
        <taxon>Metazoa</taxon>
        <taxon>Ecdysozoa</taxon>
        <taxon>Arthropoda</taxon>
        <taxon>Hexapoda</taxon>
        <taxon>Insecta</taxon>
        <taxon>Pterygota</taxon>
        <taxon>Neoptera</taxon>
        <taxon>Endopterygota</taxon>
        <taxon>Lepidoptera</taxon>
        <taxon>Glossata</taxon>
        <taxon>Ditrysia</taxon>
        <taxon>Yponomeutoidea</taxon>
        <taxon>Plutellidae</taxon>
        <taxon>Plutella</taxon>
    </lineage>
</organism>
<dbReference type="SUPFAM" id="SSF48371">
    <property type="entry name" value="ARM repeat"/>
    <property type="match status" value="1"/>
</dbReference>
<comment type="caution">
    <text evidence="2">The sequence shown here is derived from an EMBL/GenBank/DDBJ whole genome shotgun (WGS) entry which is preliminary data.</text>
</comment>
<dbReference type="InterPro" id="IPR016024">
    <property type="entry name" value="ARM-type_fold"/>
</dbReference>
<dbReference type="InterPro" id="IPR030791">
    <property type="entry name" value="Rotatin"/>
</dbReference>
<feature type="domain" description="Rotatin N-terminal" evidence="1">
    <location>
        <begin position="20"/>
        <end position="119"/>
    </location>
</feature>
<evidence type="ECO:0000259" key="1">
    <source>
        <dbReference type="Pfam" id="PF14726"/>
    </source>
</evidence>